<reference evidence="2" key="1">
    <citation type="journal article" date="2020" name="Phytopathology">
        <title>Genome Sequence Resources of Colletotrichum truncatum, C. plurivorum, C. musicola, and C. sojae: Four Species Pathogenic to Soybean (Glycine max).</title>
        <authorList>
            <person name="Rogerio F."/>
            <person name="Boufleur T.R."/>
            <person name="Ciampi-Guillardi M."/>
            <person name="Sukno S.A."/>
            <person name="Thon M.R."/>
            <person name="Massola Junior N.S."/>
            <person name="Baroncelli R."/>
        </authorList>
    </citation>
    <scope>NUCLEOTIDE SEQUENCE</scope>
    <source>
        <strain evidence="2">LFN0074</strain>
    </source>
</reference>
<protein>
    <submittedName>
        <fullName evidence="2">Uncharacterized protein</fullName>
    </submittedName>
</protein>
<keyword evidence="3" id="KW-1185">Reference proteome</keyword>
<feature type="compositionally biased region" description="Basic and acidic residues" evidence="1">
    <location>
        <begin position="888"/>
        <end position="907"/>
    </location>
</feature>
<organism evidence="2 3">
    <name type="scientific">Colletotrichum musicola</name>
    <dbReference type="NCBI Taxonomy" id="2175873"/>
    <lineage>
        <taxon>Eukaryota</taxon>
        <taxon>Fungi</taxon>
        <taxon>Dikarya</taxon>
        <taxon>Ascomycota</taxon>
        <taxon>Pezizomycotina</taxon>
        <taxon>Sordariomycetes</taxon>
        <taxon>Hypocreomycetidae</taxon>
        <taxon>Glomerellales</taxon>
        <taxon>Glomerellaceae</taxon>
        <taxon>Colletotrichum</taxon>
        <taxon>Colletotrichum orchidearum species complex</taxon>
    </lineage>
</organism>
<feature type="region of interest" description="Disordered" evidence="1">
    <location>
        <begin position="638"/>
        <end position="667"/>
    </location>
</feature>
<name>A0A8H6K2H1_9PEZI</name>
<dbReference type="AlphaFoldDB" id="A0A8H6K2H1"/>
<evidence type="ECO:0000313" key="2">
    <source>
        <dbReference type="EMBL" id="KAF6823091.1"/>
    </source>
</evidence>
<feature type="region of interest" description="Disordered" evidence="1">
    <location>
        <begin position="695"/>
        <end position="770"/>
    </location>
</feature>
<feature type="region of interest" description="Disordered" evidence="1">
    <location>
        <begin position="229"/>
        <end position="301"/>
    </location>
</feature>
<dbReference type="Proteomes" id="UP000639643">
    <property type="component" value="Unassembled WGS sequence"/>
</dbReference>
<feature type="compositionally biased region" description="Polar residues" evidence="1">
    <location>
        <begin position="409"/>
        <end position="427"/>
    </location>
</feature>
<gene>
    <name evidence="2" type="ORF">CMUS01_10832</name>
</gene>
<evidence type="ECO:0000256" key="1">
    <source>
        <dbReference type="SAM" id="MobiDB-lite"/>
    </source>
</evidence>
<feature type="compositionally biased region" description="Polar residues" evidence="1">
    <location>
        <begin position="909"/>
        <end position="922"/>
    </location>
</feature>
<accession>A0A8H6K2H1</accession>
<sequence>MVDCGLLAIQKRGDTIMGSGRDLVQDQEANPVALGRETKTASVTSAVAHGKCRTGPRLGWTWRLGDRPRRGKRHKETPTGAVDIVDDPAARRKAQVELGRRLTVTWETQDGVGVAVTVFQWGKQWTAPVRRHAHAYCVNRGWRVSGGKCELQLQLPIVTTWRAKTRVRHRSCQAMNWTEGSLARHARRPVKPELAKQNAYFAKRNSGAREASRPGAASISFLHSQPSLLAKSQKDSPAHHQVQASPHFRRQRNSQEGRTTQREEAPLVPGPVSTKTHVASSNKRKRHRSSDVDETSEEKRRKRLLEKGDWAGLEFQKSLAIQFPALGKGTGRQIWGFRPKKSNGEYSPFLAKDGRAEKLPRRRSSRHTVGQDGSPKVRIRIGSQDVRLGGSSQQTSRRSYRDTPRLESMPSSQHSYSRPQEPLSYSQHPPRLLLHSKDGRPLADQAFSFIGSPRREPLQAHQAAYQPAMRARPQAQWHDRNEGLRRVRREGSSLRVESSPLVVHQPVPQRLSQLVFRDDEVGSEVFGSTVANLGNNRFSAVAASDMDESQRWYDMFLQMENRIDSASQQDPAEIAPGMDISLGISNFPSVGRDATRSSSEIIHGPRFDYPLMSTSSEPVQTAPGREVVAATEREDSIIQGSSEDILRRKIQPRSPLAPMGSSPPVVRIPHFPASSVFEDSEDDPEVPLRGLLGEAVSSSDEFHPADDRTQIRIKRSDGPESQPDTEPEPNKHAAIQKGEPEVFGFAPQEVVTEESIPRDPTQDLQENHEAAWTKFILGDDFDDTYDTALQEANHEVARELRPSSSADSSRDRAPESSSLDQEADTVATCGTTTLLDRRGEARSFLRAFSPGPQFAASKPDPFPPSFSPDSDLGPSLRRPGSKQAVPAHDAHRHDRDVQRTAESREEAGSASTMNQVGSSPRPDSTSVSAADVSSTVAQPPESEIGQEPPRSAFKFTHPKNFVGRLVSAPRSAPRQVMTFRKREEPKTGKRKGKKETEKPRPRDGRADIKAMPNYHDDPIDGSDD</sequence>
<dbReference type="EMBL" id="WIGM01000516">
    <property type="protein sequence ID" value="KAF6823091.1"/>
    <property type="molecule type" value="Genomic_DNA"/>
</dbReference>
<proteinExistence type="predicted"/>
<feature type="compositionally biased region" description="Basic and acidic residues" evidence="1">
    <location>
        <begin position="253"/>
        <end position="265"/>
    </location>
</feature>
<feature type="compositionally biased region" description="Basic and acidic residues" evidence="1">
    <location>
        <begin position="994"/>
        <end position="1018"/>
    </location>
</feature>
<feature type="compositionally biased region" description="Low complexity" evidence="1">
    <location>
        <begin position="923"/>
        <end position="937"/>
    </location>
</feature>
<dbReference type="OrthoDB" id="5426563at2759"/>
<feature type="compositionally biased region" description="Basic and acidic residues" evidence="1">
    <location>
        <begin position="700"/>
        <end position="718"/>
    </location>
</feature>
<feature type="compositionally biased region" description="Basic and acidic residues" evidence="1">
    <location>
        <begin position="792"/>
        <end position="801"/>
    </location>
</feature>
<comment type="caution">
    <text evidence="2">The sequence shown here is derived from an EMBL/GenBank/DDBJ whole genome shotgun (WGS) entry which is preliminary data.</text>
</comment>
<evidence type="ECO:0000313" key="3">
    <source>
        <dbReference type="Proteomes" id="UP000639643"/>
    </source>
</evidence>
<feature type="region of interest" description="Disordered" evidence="1">
    <location>
        <begin position="786"/>
        <end position="1024"/>
    </location>
</feature>
<feature type="region of interest" description="Disordered" evidence="1">
    <location>
        <begin position="330"/>
        <end position="430"/>
    </location>
</feature>
<feature type="compositionally biased region" description="Basic and acidic residues" evidence="1">
    <location>
        <begin position="755"/>
        <end position="770"/>
    </location>
</feature>